<feature type="transmembrane region" description="Helical" evidence="2">
    <location>
        <begin position="7"/>
        <end position="40"/>
    </location>
</feature>
<evidence type="ECO:0000313" key="3">
    <source>
        <dbReference type="EMBL" id="KUM50203.1"/>
    </source>
</evidence>
<sequence length="118" mass="12185">MILRMLGLALLVLVQIMMLGLLVLPGMLVMMMLLLLIMVVPPTADSYGSNAPSAYGNAGFTGAAGNNVCSTGNTWAAGDADDAGNSAPSTDPGTDAGSTDAPENPFAARSWLNCFWFN</sequence>
<evidence type="ECO:0000256" key="1">
    <source>
        <dbReference type="SAM" id="MobiDB-lite"/>
    </source>
</evidence>
<keyword evidence="2" id="KW-1133">Transmembrane helix</keyword>
<feature type="region of interest" description="Disordered" evidence="1">
    <location>
        <begin position="79"/>
        <end position="104"/>
    </location>
</feature>
<name>A0A101M3C6_PICGL</name>
<reference evidence="3" key="1">
    <citation type="journal article" date="2015" name="Genome Biol. Evol.">
        <title>Organellar Genomes of White Spruce (Picea glauca): Assembly and Annotation.</title>
        <authorList>
            <person name="Jackman S.D."/>
            <person name="Warren R.L."/>
            <person name="Gibb E.A."/>
            <person name="Vandervalk B.P."/>
            <person name="Mohamadi H."/>
            <person name="Chu J."/>
            <person name="Raymond A."/>
            <person name="Pleasance S."/>
            <person name="Coope R."/>
            <person name="Wildung M.R."/>
            <person name="Ritland C.E."/>
            <person name="Bousquet J."/>
            <person name="Jones S.J."/>
            <person name="Bohlmann J."/>
            <person name="Birol I."/>
        </authorList>
    </citation>
    <scope>NUCLEOTIDE SEQUENCE [LARGE SCALE GENOMIC DNA]</scope>
    <source>
        <tissue evidence="3">Flushing bud</tissue>
    </source>
</reference>
<evidence type="ECO:0000256" key="2">
    <source>
        <dbReference type="SAM" id="Phobius"/>
    </source>
</evidence>
<organism evidence="3">
    <name type="scientific">Picea glauca</name>
    <name type="common">White spruce</name>
    <name type="synonym">Pinus glauca</name>
    <dbReference type="NCBI Taxonomy" id="3330"/>
    <lineage>
        <taxon>Eukaryota</taxon>
        <taxon>Viridiplantae</taxon>
        <taxon>Streptophyta</taxon>
        <taxon>Embryophyta</taxon>
        <taxon>Tracheophyta</taxon>
        <taxon>Spermatophyta</taxon>
        <taxon>Pinopsida</taxon>
        <taxon>Pinidae</taxon>
        <taxon>Conifers I</taxon>
        <taxon>Pinales</taxon>
        <taxon>Pinaceae</taxon>
        <taxon>Picea</taxon>
    </lineage>
</organism>
<geneLocation type="mitochondrion" evidence="3"/>
<keyword evidence="3" id="KW-0496">Mitochondrion</keyword>
<protein>
    <submittedName>
        <fullName evidence="3">Uncharacterized protein</fullName>
    </submittedName>
</protein>
<gene>
    <name evidence="3" type="ORF">ABT39_MTgene46</name>
</gene>
<dbReference type="EMBL" id="LKAM01000001">
    <property type="protein sequence ID" value="KUM50203.1"/>
    <property type="molecule type" value="Genomic_DNA"/>
</dbReference>
<keyword evidence="2" id="KW-0812">Transmembrane</keyword>
<dbReference type="AlphaFoldDB" id="A0A101M3C6"/>
<comment type="caution">
    <text evidence="3">The sequence shown here is derived from an EMBL/GenBank/DDBJ whole genome shotgun (WGS) entry which is preliminary data.</text>
</comment>
<keyword evidence="2" id="KW-0472">Membrane</keyword>
<proteinExistence type="predicted"/>
<accession>A0A101M3C6</accession>